<dbReference type="AlphaFoldDB" id="A0A4R8S8C5"/>
<dbReference type="Proteomes" id="UP000295685">
    <property type="component" value="Unassembled WGS sequence"/>
</dbReference>
<evidence type="ECO:0000313" key="2">
    <source>
        <dbReference type="EMBL" id="TEA00048.1"/>
    </source>
</evidence>
<evidence type="ECO:0000313" key="1">
    <source>
        <dbReference type="EMBL" id="TDZ90082.1"/>
    </source>
</evidence>
<evidence type="ECO:0008006" key="5">
    <source>
        <dbReference type="Google" id="ProtNLM"/>
    </source>
</evidence>
<sequence>MTLRTNPESLRDLAKRFEEIADNITYIAGQYDASGATGALPGSKAGSTAAATTQPVRDAYEGTAKKLQSMATTTRGNATNFERLEDANTAAIRGEAQR</sequence>
<dbReference type="SUPFAM" id="SSF140453">
    <property type="entry name" value="EsxAB dimer-like"/>
    <property type="match status" value="1"/>
</dbReference>
<dbReference type="Gene3D" id="1.10.287.1060">
    <property type="entry name" value="ESAT-6-like"/>
    <property type="match status" value="1"/>
</dbReference>
<reference evidence="3 4" key="1">
    <citation type="journal article" date="2019" name="Sci. Rep.">
        <title>Extended insight into the Mycobacterium chelonae-abscessus complex through whole genome sequencing of Mycobacterium salmoniphilum outbreak and Mycobacterium salmoniphilum-like strains.</title>
        <authorList>
            <person name="Behra P.R.K."/>
            <person name="Das S."/>
            <person name="Pettersson B.M.F."/>
            <person name="Shirreff L."/>
            <person name="DuCote T."/>
            <person name="Jacobsson K.G."/>
            <person name="Ennis D.G."/>
            <person name="Kirsebom L.A."/>
        </authorList>
    </citation>
    <scope>NUCLEOTIDE SEQUENCE [LARGE SCALE GENOMIC DNA]</scope>
    <source>
        <strain evidence="2 3">CCUG 60883</strain>
        <strain evidence="1 4">CCUG 60885</strain>
    </source>
</reference>
<dbReference type="Proteomes" id="UP000294844">
    <property type="component" value="Unassembled WGS sequence"/>
</dbReference>
<accession>A0A4R8S8C5</accession>
<evidence type="ECO:0000313" key="3">
    <source>
        <dbReference type="Proteomes" id="UP000294844"/>
    </source>
</evidence>
<dbReference type="EMBL" id="PECK01000012">
    <property type="protein sequence ID" value="TDZ90082.1"/>
    <property type="molecule type" value="Genomic_DNA"/>
</dbReference>
<proteinExistence type="predicted"/>
<name>A0A4R8S8C5_9MYCO</name>
<dbReference type="InterPro" id="IPR036689">
    <property type="entry name" value="ESAT-6-like_sf"/>
</dbReference>
<dbReference type="RefSeq" id="WP_078362982.1">
    <property type="nucleotide sequence ID" value="NZ_PECK01000012.1"/>
</dbReference>
<gene>
    <name evidence="2" type="ORF">CCUG60883_04731</name>
    <name evidence="1" type="ORF">CCUG60885_04728</name>
</gene>
<organism evidence="1 4">
    <name type="scientific">Mycobacteroides salmoniphilum</name>
    <dbReference type="NCBI Taxonomy" id="404941"/>
    <lineage>
        <taxon>Bacteria</taxon>
        <taxon>Bacillati</taxon>
        <taxon>Actinomycetota</taxon>
        <taxon>Actinomycetes</taxon>
        <taxon>Mycobacteriales</taxon>
        <taxon>Mycobacteriaceae</taxon>
        <taxon>Mycobacteroides</taxon>
    </lineage>
</organism>
<keyword evidence="3" id="KW-1185">Reference proteome</keyword>
<protein>
    <recommendedName>
        <fullName evidence="5">ESX-1 secretion-associated protein EspC</fullName>
    </recommendedName>
</protein>
<dbReference type="OrthoDB" id="4764024at2"/>
<evidence type="ECO:0000313" key="4">
    <source>
        <dbReference type="Proteomes" id="UP000295685"/>
    </source>
</evidence>
<dbReference type="EMBL" id="PECM01000015">
    <property type="protein sequence ID" value="TEA00048.1"/>
    <property type="molecule type" value="Genomic_DNA"/>
</dbReference>
<comment type="caution">
    <text evidence="1">The sequence shown here is derived from an EMBL/GenBank/DDBJ whole genome shotgun (WGS) entry which is preliminary data.</text>
</comment>